<reference evidence="3 4" key="1">
    <citation type="submission" date="2019-11" db="EMBL/GenBank/DDBJ databases">
        <title>The genome sequence of Methylocystis heyeri.</title>
        <authorList>
            <person name="Oshkin I.Y."/>
            <person name="Miroshnikov K."/>
            <person name="Dedysh S.N."/>
        </authorList>
    </citation>
    <scope>NUCLEOTIDE SEQUENCE [LARGE SCALE GENOMIC DNA]</scope>
    <source>
        <strain evidence="3 4">H2</strain>
    </source>
</reference>
<dbReference type="PANTHER" id="PTHR35004:SF7">
    <property type="entry name" value="INTEGRASE PROTEIN"/>
    <property type="match status" value="1"/>
</dbReference>
<dbReference type="EMBL" id="CP046052">
    <property type="protein sequence ID" value="QGM46707.1"/>
    <property type="molecule type" value="Genomic_DNA"/>
</dbReference>
<dbReference type="OrthoDB" id="5287589at2"/>
<dbReference type="AlphaFoldDB" id="A0A6B8KG48"/>
<evidence type="ECO:0000313" key="3">
    <source>
        <dbReference type="EMBL" id="QGM46707.1"/>
    </source>
</evidence>
<feature type="domain" description="Integrase catalytic" evidence="1">
    <location>
        <begin position="257"/>
        <end position="455"/>
    </location>
</feature>
<dbReference type="PROSITE" id="PS51702">
    <property type="entry name" value="HTH_MU"/>
    <property type="match status" value="1"/>
</dbReference>
<feature type="domain" description="HTH Mu-type" evidence="2">
    <location>
        <begin position="3"/>
        <end position="74"/>
    </location>
</feature>
<dbReference type="InterPro" id="IPR009061">
    <property type="entry name" value="DNA-bd_dom_put_sf"/>
</dbReference>
<dbReference type="Pfam" id="PF02316">
    <property type="entry name" value="HTH_Tnp_Mu_1"/>
    <property type="match status" value="1"/>
</dbReference>
<dbReference type="GO" id="GO:0003677">
    <property type="term" value="F:DNA binding"/>
    <property type="evidence" value="ECO:0007669"/>
    <property type="project" value="InterPro"/>
</dbReference>
<dbReference type="Proteomes" id="UP000309061">
    <property type="component" value="Chromosome"/>
</dbReference>
<dbReference type="InterPro" id="IPR003314">
    <property type="entry name" value="Mu-type_HTH"/>
</dbReference>
<dbReference type="PROSITE" id="PS50994">
    <property type="entry name" value="INTEGRASE"/>
    <property type="match status" value="1"/>
</dbReference>
<dbReference type="InterPro" id="IPR012337">
    <property type="entry name" value="RNaseH-like_sf"/>
</dbReference>
<dbReference type="GO" id="GO:0015074">
    <property type="term" value="P:DNA integration"/>
    <property type="evidence" value="ECO:0007669"/>
    <property type="project" value="InterPro"/>
</dbReference>
<organism evidence="3 4">
    <name type="scientific">Methylocystis heyeri</name>
    <dbReference type="NCBI Taxonomy" id="391905"/>
    <lineage>
        <taxon>Bacteria</taxon>
        <taxon>Pseudomonadati</taxon>
        <taxon>Pseudomonadota</taxon>
        <taxon>Alphaproteobacteria</taxon>
        <taxon>Hyphomicrobiales</taxon>
        <taxon>Methylocystaceae</taxon>
        <taxon>Methylocystis</taxon>
    </lineage>
</organism>
<dbReference type="SUPFAM" id="SSF46955">
    <property type="entry name" value="Putative DNA-binding domain"/>
    <property type="match status" value="1"/>
</dbReference>
<dbReference type="InterPro" id="IPR001584">
    <property type="entry name" value="Integrase_cat-core"/>
</dbReference>
<evidence type="ECO:0000259" key="1">
    <source>
        <dbReference type="PROSITE" id="PS50994"/>
    </source>
</evidence>
<proteinExistence type="predicted"/>
<dbReference type="InterPro" id="IPR036397">
    <property type="entry name" value="RNaseH_sf"/>
</dbReference>
<evidence type="ECO:0000259" key="2">
    <source>
        <dbReference type="PROSITE" id="PS51702"/>
    </source>
</evidence>
<dbReference type="Gene3D" id="1.10.10.10">
    <property type="entry name" value="Winged helix-like DNA-binding domain superfamily/Winged helix DNA-binding domain"/>
    <property type="match status" value="1"/>
</dbReference>
<dbReference type="SUPFAM" id="SSF53098">
    <property type="entry name" value="Ribonuclease H-like"/>
    <property type="match status" value="1"/>
</dbReference>
<name>A0A6B8KG48_9HYPH</name>
<gene>
    <name evidence="3" type="ORF">H2LOC_013945</name>
</gene>
<dbReference type="PANTHER" id="PTHR35004">
    <property type="entry name" value="TRANSPOSASE RV3428C-RELATED"/>
    <property type="match status" value="1"/>
</dbReference>
<sequence>MNSWLSLQELADLALPGLPATPRGWRDWAERNGWDERAGMVRARSGRGGGLEYHIELLPPESLAAYVAGTLGLVDATKESAAGCDQLSLPMMESRDARMALVMAADRLAVEGSMSHRTADRLFAALYNAERIDVAAWVRSQIKQTSAKTLQRWRIAARRDKSRLGVDRGAARRGKGALDVAEDGKVKAFILAHVAHQPHLSADHVRTLVADRFAGLELPSKRTFQLYLTRLKADNGVLLTRVTNPDRFKSAFRVSGANSHPVTRLNELWQIDASPADVLCVDGRHSVYVCIDIFSRRLCIYLSRTPKAEAVALLMRKAILEWGAPERLKLDNGSDFIAKASQRLFASLEIEVEFSAPFSPEQKGHVERAIGSMQRDLMPLLPGFIGHSVKDRKVIEERKAFSARLGQDDARAFGVELTARELQAYLDDWARGRYASRPHSGIDGVSPQAKAASYAGKVRRVADERALDLLLAPLAGADGLRMVGKQGVRIDGSFYLPTTVLPGDRVFVRMDPADMGRAFLFSPDGETFLGEAICPELAGVDPVEAVARAKSAQKALLEEGTKELRAGMRRIKPRDMAEAVLRQGALESGKLAIFPRPAETHETPALAAAKEALSPVEEVKAYLAEKTQEQAPSTSVVRLPETKQQRFKRALELEAAIARSEAIPTDLALWLGGYQAGAEYAAMKAMFEDFGEQALK</sequence>
<dbReference type="KEGG" id="mhey:H2LOC_013945"/>
<protein>
    <submittedName>
        <fullName evidence="3">DDE-type integrase/transposase/recombinase</fullName>
    </submittedName>
</protein>
<dbReference type="Pfam" id="PF09299">
    <property type="entry name" value="Mu-transpos_C"/>
    <property type="match status" value="1"/>
</dbReference>
<dbReference type="Gene3D" id="3.30.420.10">
    <property type="entry name" value="Ribonuclease H-like superfamily/Ribonuclease H"/>
    <property type="match status" value="1"/>
</dbReference>
<evidence type="ECO:0000313" key="4">
    <source>
        <dbReference type="Proteomes" id="UP000309061"/>
    </source>
</evidence>
<accession>A0A6B8KG48</accession>
<keyword evidence="4" id="KW-1185">Reference proteome</keyword>
<dbReference type="RefSeq" id="WP_136497590.1">
    <property type="nucleotide sequence ID" value="NZ_CP046052.1"/>
</dbReference>
<dbReference type="InterPro" id="IPR015378">
    <property type="entry name" value="Transposase-like_Mu_C"/>
</dbReference>
<dbReference type="InterPro" id="IPR036388">
    <property type="entry name" value="WH-like_DNA-bd_sf"/>
</dbReference>
<dbReference type="Pfam" id="PF00665">
    <property type="entry name" value="rve"/>
    <property type="match status" value="1"/>
</dbReference>